<evidence type="ECO:0000313" key="3">
    <source>
        <dbReference type="Proteomes" id="UP000054770"/>
    </source>
</evidence>
<keyword evidence="1" id="KW-0812">Transmembrane</keyword>
<evidence type="ECO:0000313" key="2">
    <source>
        <dbReference type="EMBL" id="SAL17475.1"/>
    </source>
</evidence>
<proteinExistence type="predicted"/>
<dbReference type="EMBL" id="FCON02000003">
    <property type="protein sequence ID" value="SAL17475.1"/>
    <property type="molecule type" value="Genomic_DNA"/>
</dbReference>
<keyword evidence="3" id="KW-1185">Reference proteome</keyword>
<keyword evidence="1" id="KW-0472">Membrane</keyword>
<sequence length="438" mass="49230">MAWDHTTNPVITRNRLRFSSPDAVYEALEQYGAYLRENQFRLGDEDLEQALAGRNAPLIDLALAKNARSHSLVAQLYKRALAGSGDADYDRAIRLNCLSNRGVMGALYSKELIDPQSPAVNEGHRLALEGDEEELAILMSNPGIRGFLAAVYTRKDWLQDIPDERWRLLVLKSVGNPAINRDDTDSRNPDLLAWDLRKALRGLLGSAPAQPDWVLTLHQLLLELSPPRVWGFDSEQAVIDILERWKGITVKSEFGDREHEGYFTPQPIAEEFRCLVAALYGSVLVDKKLVSVGKPDSDDVALRCAYYGNSAKTVEEMKAAYEKDGDIFTFGALFNNSVMLEPACRAELEAHLTRDTDWLRKKRYKQLQAEHDWFDPRPVSELLEIADTGAAESAVQENPELRALASQMTDLKTQIAGLSKVLVWGLIVILAILVFWRR</sequence>
<dbReference type="AlphaFoldDB" id="A0A158FCM3"/>
<accession>A0A158FCM3</accession>
<organism evidence="2 3">
    <name type="scientific">Caballeronia choica</name>
    <dbReference type="NCBI Taxonomy" id="326476"/>
    <lineage>
        <taxon>Bacteria</taxon>
        <taxon>Pseudomonadati</taxon>
        <taxon>Pseudomonadota</taxon>
        <taxon>Betaproteobacteria</taxon>
        <taxon>Burkholderiales</taxon>
        <taxon>Burkholderiaceae</taxon>
        <taxon>Caballeronia</taxon>
    </lineage>
</organism>
<gene>
    <name evidence="2" type="ORF">AWB68_00501</name>
</gene>
<keyword evidence="1" id="KW-1133">Transmembrane helix</keyword>
<reference evidence="2" key="1">
    <citation type="submission" date="2016-01" db="EMBL/GenBank/DDBJ databases">
        <authorList>
            <person name="Peeters C."/>
        </authorList>
    </citation>
    <scope>NUCLEOTIDE SEQUENCE [LARGE SCALE GENOMIC DNA]</scope>
    <source>
        <strain evidence="2">LMG 22940</strain>
    </source>
</reference>
<name>A0A158FCM3_9BURK</name>
<protein>
    <submittedName>
        <fullName evidence="2">Uncharacterized protein</fullName>
    </submittedName>
</protein>
<dbReference type="RefSeq" id="WP_087642771.1">
    <property type="nucleotide sequence ID" value="NZ_FCON02000003.1"/>
</dbReference>
<feature type="transmembrane region" description="Helical" evidence="1">
    <location>
        <begin position="415"/>
        <end position="436"/>
    </location>
</feature>
<evidence type="ECO:0000256" key="1">
    <source>
        <dbReference type="SAM" id="Phobius"/>
    </source>
</evidence>
<comment type="caution">
    <text evidence="2">The sequence shown here is derived from an EMBL/GenBank/DDBJ whole genome shotgun (WGS) entry which is preliminary data.</text>
</comment>
<dbReference type="Proteomes" id="UP000054770">
    <property type="component" value="Unassembled WGS sequence"/>
</dbReference>
<dbReference type="OrthoDB" id="9151240at2"/>